<sequence length="376" mass="42093">MCGNVSQLNCSETNADTEDSWKLQLKVEDIIMAGLFSVLAVVTVTTNLLVLASSISMNQRLRCPTYLLILSLSVADLTVGLLLLPTRSIELLSYSWTRQFIWCKVTLCLNLFSLSASLLNLLAVTFDRFLAISYSLMYNTMITKQRMYATITAVWLTAFFIILFPLCGVGIKPSEDYHPQRVCSYGDLLERKYLALFFVSICTVPTMIITVAYFKIFVLARSQERRIASLQVFVDRGLAQSAVSRGDGLNRESKAAKTVAIVIGLFYLSWSPFFAIILLAIFRNEAPPYAFVSITTLMVSSNSAINPLVYGCLNQDFKITFRKIVHSCRTHILRKHKLSPPIAMAIKKSEKQTITATIPATPLETVARSNHSVFLF</sequence>
<evidence type="ECO:0000313" key="12">
    <source>
        <dbReference type="EMBL" id="CAH3125423.1"/>
    </source>
</evidence>
<evidence type="ECO:0000256" key="8">
    <source>
        <dbReference type="ARBA" id="ARBA00023224"/>
    </source>
</evidence>
<dbReference type="PROSITE" id="PS50262">
    <property type="entry name" value="G_PROTEIN_RECEP_F1_2"/>
    <property type="match status" value="1"/>
</dbReference>
<feature type="transmembrane region" description="Helical" evidence="10">
    <location>
        <begin position="104"/>
        <end position="126"/>
    </location>
</feature>
<dbReference type="InterPro" id="IPR000276">
    <property type="entry name" value="GPCR_Rhodpsn"/>
</dbReference>
<dbReference type="Pfam" id="PF00001">
    <property type="entry name" value="7tm_1"/>
    <property type="match status" value="1"/>
</dbReference>
<dbReference type="SUPFAM" id="SSF81321">
    <property type="entry name" value="Family A G protein-coupled receptor-like"/>
    <property type="match status" value="1"/>
</dbReference>
<evidence type="ECO:0000256" key="5">
    <source>
        <dbReference type="ARBA" id="ARBA00023040"/>
    </source>
</evidence>
<proteinExistence type="inferred from homology"/>
<dbReference type="InterPro" id="IPR050569">
    <property type="entry name" value="TAAR"/>
</dbReference>
<dbReference type="Proteomes" id="UP001159405">
    <property type="component" value="Unassembled WGS sequence"/>
</dbReference>
<keyword evidence="7 9" id="KW-0675">Receptor</keyword>
<evidence type="ECO:0000256" key="4">
    <source>
        <dbReference type="ARBA" id="ARBA00022989"/>
    </source>
</evidence>
<feature type="domain" description="G-protein coupled receptors family 1 profile" evidence="11">
    <location>
        <begin position="46"/>
        <end position="310"/>
    </location>
</feature>
<keyword evidence="3 9" id="KW-0812">Transmembrane</keyword>
<evidence type="ECO:0000259" key="11">
    <source>
        <dbReference type="PROSITE" id="PS50262"/>
    </source>
</evidence>
<comment type="similarity">
    <text evidence="9">Belongs to the G-protein coupled receptor 1 family.</text>
</comment>
<feature type="transmembrane region" description="Helical" evidence="10">
    <location>
        <begin position="259"/>
        <end position="282"/>
    </location>
</feature>
<dbReference type="PROSITE" id="PS00237">
    <property type="entry name" value="G_PROTEIN_RECEP_F1_1"/>
    <property type="match status" value="1"/>
</dbReference>
<feature type="transmembrane region" description="Helical" evidence="10">
    <location>
        <begin position="30"/>
        <end position="52"/>
    </location>
</feature>
<organism evidence="12 13">
    <name type="scientific">Porites lobata</name>
    <dbReference type="NCBI Taxonomy" id="104759"/>
    <lineage>
        <taxon>Eukaryota</taxon>
        <taxon>Metazoa</taxon>
        <taxon>Cnidaria</taxon>
        <taxon>Anthozoa</taxon>
        <taxon>Hexacorallia</taxon>
        <taxon>Scleractinia</taxon>
        <taxon>Fungiina</taxon>
        <taxon>Poritidae</taxon>
        <taxon>Porites</taxon>
    </lineage>
</organism>
<comment type="subcellular location">
    <subcellularLocation>
        <location evidence="1">Cell membrane</location>
        <topology evidence="1">Multi-pass membrane protein</topology>
    </subcellularLocation>
</comment>
<keyword evidence="5 9" id="KW-0297">G-protein coupled receptor</keyword>
<feature type="transmembrane region" description="Helical" evidence="10">
    <location>
        <begin position="147"/>
        <end position="171"/>
    </location>
</feature>
<protein>
    <recommendedName>
        <fullName evidence="11">G-protein coupled receptors family 1 profile domain-containing protein</fullName>
    </recommendedName>
</protein>
<evidence type="ECO:0000256" key="1">
    <source>
        <dbReference type="ARBA" id="ARBA00004651"/>
    </source>
</evidence>
<keyword evidence="8 9" id="KW-0807">Transducer</keyword>
<keyword evidence="6 10" id="KW-0472">Membrane</keyword>
<comment type="caution">
    <text evidence="12">The sequence shown here is derived from an EMBL/GenBank/DDBJ whole genome shotgun (WGS) entry which is preliminary data.</text>
</comment>
<evidence type="ECO:0000256" key="10">
    <source>
        <dbReference type="SAM" id="Phobius"/>
    </source>
</evidence>
<evidence type="ECO:0000256" key="2">
    <source>
        <dbReference type="ARBA" id="ARBA00022475"/>
    </source>
</evidence>
<feature type="transmembrane region" description="Helical" evidence="10">
    <location>
        <begin position="64"/>
        <end position="84"/>
    </location>
</feature>
<dbReference type="Gene3D" id="1.20.1070.10">
    <property type="entry name" value="Rhodopsin 7-helix transmembrane proteins"/>
    <property type="match status" value="1"/>
</dbReference>
<reference evidence="12 13" key="1">
    <citation type="submission" date="2022-05" db="EMBL/GenBank/DDBJ databases">
        <authorList>
            <consortium name="Genoscope - CEA"/>
            <person name="William W."/>
        </authorList>
    </citation>
    <scope>NUCLEOTIDE SEQUENCE [LARGE SCALE GENOMIC DNA]</scope>
</reference>
<dbReference type="InterPro" id="IPR017452">
    <property type="entry name" value="GPCR_Rhodpsn_7TM"/>
</dbReference>
<keyword evidence="13" id="KW-1185">Reference proteome</keyword>
<feature type="transmembrane region" description="Helical" evidence="10">
    <location>
        <begin position="288"/>
        <end position="313"/>
    </location>
</feature>
<feature type="transmembrane region" description="Helical" evidence="10">
    <location>
        <begin position="194"/>
        <end position="218"/>
    </location>
</feature>
<accession>A0ABN8NXY9</accession>
<evidence type="ECO:0000256" key="3">
    <source>
        <dbReference type="ARBA" id="ARBA00022692"/>
    </source>
</evidence>
<name>A0ABN8NXY9_9CNID</name>
<evidence type="ECO:0000313" key="13">
    <source>
        <dbReference type="Proteomes" id="UP001159405"/>
    </source>
</evidence>
<evidence type="ECO:0000256" key="7">
    <source>
        <dbReference type="ARBA" id="ARBA00023170"/>
    </source>
</evidence>
<gene>
    <name evidence="12" type="ORF">PLOB_00031850</name>
</gene>
<evidence type="ECO:0000256" key="9">
    <source>
        <dbReference type="RuleBase" id="RU000688"/>
    </source>
</evidence>
<dbReference type="PANTHER" id="PTHR24249">
    <property type="entry name" value="HISTAMINE RECEPTOR-RELATED G-PROTEIN COUPLED RECEPTOR"/>
    <property type="match status" value="1"/>
</dbReference>
<keyword evidence="4 10" id="KW-1133">Transmembrane helix</keyword>
<dbReference type="PANTHER" id="PTHR24249:SF414">
    <property type="entry name" value="LP14436P"/>
    <property type="match status" value="1"/>
</dbReference>
<dbReference type="SMART" id="SM01381">
    <property type="entry name" value="7TM_GPCR_Srsx"/>
    <property type="match status" value="1"/>
</dbReference>
<keyword evidence="2" id="KW-1003">Cell membrane</keyword>
<dbReference type="EMBL" id="CALNXK010000041">
    <property type="protein sequence ID" value="CAH3125423.1"/>
    <property type="molecule type" value="Genomic_DNA"/>
</dbReference>
<dbReference type="PRINTS" id="PR00237">
    <property type="entry name" value="GPCRRHODOPSN"/>
</dbReference>
<evidence type="ECO:0000256" key="6">
    <source>
        <dbReference type="ARBA" id="ARBA00023136"/>
    </source>
</evidence>